<dbReference type="EMBL" id="FXZD01000002">
    <property type="protein sequence ID" value="SMX73100.1"/>
    <property type="molecule type" value="Genomic_DNA"/>
</dbReference>
<name>A0A2H1IDA8_9MICO</name>
<dbReference type="Proteomes" id="UP000234433">
    <property type="component" value="Unassembled WGS sequence"/>
</dbReference>
<evidence type="ECO:0000313" key="2">
    <source>
        <dbReference type="Proteomes" id="UP000234433"/>
    </source>
</evidence>
<dbReference type="RefSeq" id="WP_101619083.1">
    <property type="nucleotide sequence ID" value="NZ_FXZD01000002.1"/>
</dbReference>
<sequence>MPTQRAGSRRLVGVYAADGGLFGELGYILGKIRGTRSCSLCDISHGRSLKARPAWTRGLNELSVPLTVVHLNEMDADTARTAAGRSPVVVLLEDRRARILLDETDLAGCRGDPETFFSLLRGRLAADGESSN</sequence>
<evidence type="ECO:0000313" key="1">
    <source>
        <dbReference type="EMBL" id="SMX73100.1"/>
    </source>
</evidence>
<proteinExistence type="predicted"/>
<gene>
    <name evidence="1" type="ORF">BANT918_00846</name>
</gene>
<organism evidence="1 2">
    <name type="scientific">Brevibacterium antiquum CNRZ 918</name>
    <dbReference type="NCBI Taxonomy" id="1255637"/>
    <lineage>
        <taxon>Bacteria</taxon>
        <taxon>Bacillati</taxon>
        <taxon>Actinomycetota</taxon>
        <taxon>Actinomycetes</taxon>
        <taxon>Micrococcales</taxon>
        <taxon>Brevibacteriaceae</taxon>
        <taxon>Brevibacterium</taxon>
    </lineage>
</organism>
<protein>
    <submittedName>
        <fullName evidence="1">Uncharacterized protein</fullName>
    </submittedName>
</protein>
<dbReference type="AlphaFoldDB" id="A0A2H1IDA8"/>
<accession>A0A2H1IDA8</accession>
<dbReference type="OrthoDB" id="4724472at2"/>
<reference evidence="1 2" key="1">
    <citation type="submission" date="2017-03" db="EMBL/GenBank/DDBJ databases">
        <authorList>
            <person name="Afonso C.L."/>
            <person name="Miller P.J."/>
            <person name="Scott M.A."/>
            <person name="Spackman E."/>
            <person name="Goraichik I."/>
            <person name="Dimitrov K.M."/>
            <person name="Suarez D.L."/>
            <person name="Swayne D.E."/>
        </authorList>
    </citation>
    <scope>NUCLEOTIDE SEQUENCE [LARGE SCALE GENOMIC DNA]</scope>
    <source>
        <strain evidence="1 2">CNRZ 918</strain>
    </source>
</reference>